<comment type="similarity">
    <text evidence="1">Belongs to the short-chain dehydrogenases/reductases (SDR) family.</text>
</comment>
<dbReference type="GO" id="GO:0016491">
    <property type="term" value="F:oxidoreductase activity"/>
    <property type="evidence" value="ECO:0007669"/>
    <property type="project" value="UniProtKB-KW"/>
</dbReference>
<dbReference type="GO" id="GO:0005737">
    <property type="term" value="C:cytoplasm"/>
    <property type="evidence" value="ECO:0007669"/>
    <property type="project" value="TreeGrafter"/>
</dbReference>
<gene>
    <name evidence="4" type="ORF">AWJ20_517</name>
</gene>
<dbReference type="Proteomes" id="UP000189580">
    <property type="component" value="Chromosome a"/>
</dbReference>
<reference evidence="4 5" key="1">
    <citation type="submission" date="2016-02" db="EMBL/GenBank/DDBJ databases">
        <title>Complete genome sequence and transcriptome regulation of the pentose utilising yeast Sugiyamaella lignohabitans.</title>
        <authorList>
            <person name="Bellasio M."/>
            <person name="Peymann A."/>
            <person name="Valli M."/>
            <person name="Sipitzky M."/>
            <person name="Graf A."/>
            <person name="Sauer M."/>
            <person name="Marx H."/>
            <person name="Mattanovich D."/>
        </authorList>
    </citation>
    <scope>NUCLEOTIDE SEQUENCE [LARGE SCALE GENOMIC DNA]</scope>
    <source>
        <strain evidence="4 5">CBS 10342</strain>
    </source>
</reference>
<keyword evidence="3" id="KW-0560">Oxidoreductase</keyword>
<evidence type="ECO:0000256" key="1">
    <source>
        <dbReference type="ARBA" id="ARBA00006484"/>
    </source>
</evidence>
<dbReference type="InterPro" id="IPR051468">
    <property type="entry name" value="Fungal_SecMetab_SDRs"/>
</dbReference>
<dbReference type="KEGG" id="slb:AWJ20_517"/>
<dbReference type="PANTHER" id="PTHR43544:SF7">
    <property type="entry name" value="NADB-LER2"/>
    <property type="match status" value="1"/>
</dbReference>
<dbReference type="GeneID" id="30037382"/>
<dbReference type="OrthoDB" id="4096546at2759"/>
<accession>A0A161HKK5</accession>
<evidence type="ECO:0000313" key="5">
    <source>
        <dbReference type="Proteomes" id="UP000189580"/>
    </source>
</evidence>
<sequence length="251" mass="26941">MSDKVYFVSGGSRGIGFELVTQLSARPGIKVITTATNPDKSADLQNLAKERGNIHILKYEATSEADAIAVGEQVGKLVDGIDVFIANAAIGGASGTLVKVSAKLLRDLYEVNVVGTILLTQSLYPHLLKKKTRTILYVSSIAGSMGQFLPLTVPGYGQSKAAINYTVKELSFELSSENFIVTAIHPGGVATDMAKKFLSDIQQRNPELYEKIKDGSIAPAESASKVLEVLDSLKAEDNGTFRNYTGETIPW</sequence>
<evidence type="ECO:0000256" key="3">
    <source>
        <dbReference type="ARBA" id="ARBA00023002"/>
    </source>
</evidence>
<dbReference type="RefSeq" id="XP_018734745.1">
    <property type="nucleotide sequence ID" value="XM_018882294.1"/>
</dbReference>
<dbReference type="CDD" id="cd05325">
    <property type="entry name" value="carb_red_sniffer_like_SDR_c"/>
    <property type="match status" value="1"/>
</dbReference>
<keyword evidence="5" id="KW-1185">Reference proteome</keyword>
<organism evidence="4 5">
    <name type="scientific">Sugiyamaella lignohabitans</name>
    <dbReference type="NCBI Taxonomy" id="796027"/>
    <lineage>
        <taxon>Eukaryota</taxon>
        <taxon>Fungi</taxon>
        <taxon>Dikarya</taxon>
        <taxon>Ascomycota</taxon>
        <taxon>Saccharomycotina</taxon>
        <taxon>Dipodascomycetes</taxon>
        <taxon>Dipodascales</taxon>
        <taxon>Trichomonascaceae</taxon>
        <taxon>Sugiyamaella</taxon>
    </lineage>
</organism>
<proteinExistence type="inferred from homology"/>
<dbReference type="EMBL" id="CP014501">
    <property type="protein sequence ID" value="ANB12268.1"/>
    <property type="molecule type" value="Genomic_DNA"/>
</dbReference>
<dbReference type="InterPro" id="IPR002347">
    <property type="entry name" value="SDR_fam"/>
</dbReference>
<dbReference type="SUPFAM" id="SSF51735">
    <property type="entry name" value="NAD(P)-binding Rossmann-fold domains"/>
    <property type="match status" value="1"/>
</dbReference>
<keyword evidence="2" id="KW-0521">NADP</keyword>
<protein>
    <submittedName>
        <fullName evidence="4">Uncharacterized protein</fullName>
    </submittedName>
</protein>
<dbReference type="PRINTS" id="PR00081">
    <property type="entry name" value="GDHRDH"/>
</dbReference>
<dbReference type="InterPro" id="IPR036291">
    <property type="entry name" value="NAD(P)-bd_dom_sf"/>
</dbReference>
<dbReference type="PANTHER" id="PTHR43544">
    <property type="entry name" value="SHORT-CHAIN DEHYDROGENASE/REDUCTASE"/>
    <property type="match status" value="1"/>
</dbReference>
<name>A0A161HKK5_9ASCO</name>
<dbReference type="Gene3D" id="3.40.50.720">
    <property type="entry name" value="NAD(P)-binding Rossmann-like Domain"/>
    <property type="match status" value="1"/>
</dbReference>
<dbReference type="Pfam" id="PF00106">
    <property type="entry name" value="adh_short"/>
    <property type="match status" value="1"/>
</dbReference>
<evidence type="ECO:0000256" key="2">
    <source>
        <dbReference type="ARBA" id="ARBA00022857"/>
    </source>
</evidence>
<dbReference type="AlphaFoldDB" id="A0A161HKK5"/>
<evidence type="ECO:0000313" key="4">
    <source>
        <dbReference type="EMBL" id="ANB12268.1"/>
    </source>
</evidence>